<gene>
    <name evidence="1" type="ORF">B296_00033306</name>
</gene>
<protein>
    <submittedName>
        <fullName evidence="1">Uncharacterized protein</fullName>
    </submittedName>
</protein>
<reference evidence="1 2" key="1">
    <citation type="journal article" date="2014" name="Agronomy (Basel)">
        <title>A Draft Genome Sequence for Ensete ventricosum, the Drought-Tolerant Tree Against Hunger.</title>
        <authorList>
            <person name="Harrison J."/>
            <person name="Moore K.A."/>
            <person name="Paszkiewicz K."/>
            <person name="Jones T."/>
            <person name="Grant M."/>
            <person name="Ambacheew D."/>
            <person name="Muzemil S."/>
            <person name="Studholme D.J."/>
        </authorList>
    </citation>
    <scope>NUCLEOTIDE SEQUENCE [LARGE SCALE GENOMIC DNA]</scope>
</reference>
<sequence>MGNRISMVSRKYAMVINFAKSRFDQFLVHHLVISKYWSFPTYQPMGSRTSTIL</sequence>
<organism evidence="1 2">
    <name type="scientific">Ensete ventricosum</name>
    <name type="common">Abyssinian banana</name>
    <name type="synonym">Musa ensete</name>
    <dbReference type="NCBI Taxonomy" id="4639"/>
    <lineage>
        <taxon>Eukaryota</taxon>
        <taxon>Viridiplantae</taxon>
        <taxon>Streptophyta</taxon>
        <taxon>Embryophyta</taxon>
        <taxon>Tracheophyta</taxon>
        <taxon>Spermatophyta</taxon>
        <taxon>Magnoliopsida</taxon>
        <taxon>Liliopsida</taxon>
        <taxon>Zingiberales</taxon>
        <taxon>Musaceae</taxon>
        <taxon>Ensete</taxon>
    </lineage>
</organism>
<dbReference type="AlphaFoldDB" id="A0A426XX26"/>
<evidence type="ECO:0000313" key="1">
    <source>
        <dbReference type="EMBL" id="RRT44059.1"/>
    </source>
</evidence>
<dbReference type="EMBL" id="AMZH03016723">
    <property type="protein sequence ID" value="RRT44059.1"/>
    <property type="molecule type" value="Genomic_DNA"/>
</dbReference>
<evidence type="ECO:0000313" key="2">
    <source>
        <dbReference type="Proteomes" id="UP000287651"/>
    </source>
</evidence>
<name>A0A426XX26_ENSVE</name>
<accession>A0A426XX26</accession>
<dbReference type="Proteomes" id="UP000287651">
    <property type="component" value="Unassembled WGS sequence"/>
</dbReference>
<proteinExistence type="predicted"/>
<comment type="caution">
    <text evidence="1">The sequence shown here is derived from an EMBL/GenBank/DDBJ whole genome shotgun (WGS) entry which is preliminary data.</text>
</comment>